<dbReference type="RefSeq" id="WP_055660452.1">
    <property type="nucleotide sequence ID" value="NZ_CABIXC010000028.1"/>
</dbReference>
<organism evidence="2 3">
    <name type="scientific">Hungatella hathewayi</name>
    <dbReference type="NCBI Taxonomy" id="154046"/>
    <lineage>
        <taxon>Bacteria</taxon>
        <taxon>Bacillati</taxon>
        <taxon>Bacillota</taxon>
        <taxon>Clostridia</taxon>
        <taxon>Lachnospirales</taxon>
        <taxon>Lachnospiraceae</taxon>
        <taxon>Hungatella</taxon>
    </lineage>
</organism>
<dbReference type="AlphaFoldDB" id="A0A174MQ89"/>
<dbReference type="EMBL" id="CYZE01000028">
    <property type="protein sequence ID" value="CUP38604.1"/>
    <property type="molecule type" value="Genomic_DNA"/>
</dbReference>
<evidence type="ECO:0000313" key="3">
    <source>
        <dbReference type="Proteomes" id="UP000095651"/>
    </source>
</evidence>
<evidence type="ECO:0000313" key="2">
    <source>
        <dbReference type="EMBL" id="CUP38604.1"/>
    </source>
</evidence>
<evidence type="ECO:0000256" key="1">
    <source>
        <dbReference type="SAM" id="SignalP"/>
    </source>
</evidence>
<feature type="signal peptide" evidence="1">
    <location>
        <begin position="1"/>
        <end position="25"/>
    </location>
</feature>
<sequence>MRMKKRITILAAVTAICLLGSGCSAIGGKKQISDVDVVTTVLNAYQQGDYESMKPYLDEDSKFHPMLAAVTAENATAMDKVYQEAYALTKNFTYTAEAVEGEEKWGHVKVHIQTNNIVSGISDSMAEAIAEQVKNGGDSFYDVPTWLMAGLKSGEAVDEEFVVTVTLINKKKTISTQTGELFSVVSGGFSEYMNLSMTRCTDEGEQYDIVSSGDEIKAMLEESVVDAEPEELTEEYLTAFADTFEALPGVFVKAEVKDEEHLLIRLGFNMDTASSKDLADMGIISDRLTTGGGHLSLDSTIRGFEETGMTCVTEDYSQTKSDSE</sequence>
<gene>
    <name evidence="2" type="ORF">ERS852407_05782</name>
</gene>
<protein>
    <recommendedName>
        <fullName evidence="4">DUF5105 domain-containing protein</fullName>
    </recommendedName>
</protein>
<name>A0A174MQ89_9FIRM</name>
<accession>A0A174MQ89</accession>
<dbReference type="Proteomes" id="UP000095651">
    <property type="component" value="Unassembled WGS sequence"/>
</dbReference>
<proteinExistence type="predicted"/>
<feature type="chain" id="PRO_5008028262" description="DUF5105 domain-containing protein" evidence="1">
    <location>
        <begin position="26"/>
        <end position="324"/>
    </location>
</feature>
<keyword evidence="1" id="KW-0732">Signal</keyword>
<dbReference type="PROSITE" id="PS51257">
    <property type="entry name" value="PROKAR_LIPOPROTEIN"/>
    <property type="match status" value="1"/>
</dbReference>
<reference evidence="2 3" key="1">
    <citation type="submission" date="2015-09" db="EMBL/GenBank/DDBJ databases">
        <authorList>
            <consortium name="Pathogen Informatics"/>
        </authorList>
    </citation>
    <scope>NUCLEOTIDE SEQUENCE [LARGE SCALE GENOMIC DNA]</scope>
    <source>
        <strain evidence="2 3">2789STDY5608850</strain>
    </source>
</reference>
<evidence type="ECO:0008006" key="4">
    <source>
        <dbReference type="Google" id="ProtNLM"/>
    </source>
</evidence>